<gene>
    <name evidence="1" type="ORF">ATANTOWER_017469</name>
</gene>
<keyword evidence="2" id="KW-1185">Reference proteome</keyword>
<accession>A0ABU7BIS3</accession>
<evidence type="ECO:0000313" key="2">
    <source>
        <dbReference type="Proteomes" id="UP001345963"/>
    </source>
</evidence>
<dbReference type="Proteomes" id="UP001345963">
    <property type="component" value="Unassembled WGS sequence"/>
</dbReference>
<dbReference type="EMBL" id="JAHUTI010052784">
    <property type="protein sequence ID" value="MED6249644.1"/>
    <property type="molecule type" value="Genomic_DNA"/>
</dbReference>
<comment type="caution">
    <text evidence="1">The sequence shown here is derived from an EMBL/GenBank/DDBJ whole genome shotgun (WGS) entry which is preliminary data.</text>
</comment>
<protein>
    <submittedName>
        <fullName evidence="1">Uncharacterized protein</fullName>
    </submittedName>
</protein>
<evidence type="ECO:0000313" key="1">
    <source>
        <dbReference type="EMBL" id="MED6249644.1"/>
    </source>
</evidence>
<proteinExistence type="predicted"/>
<name>A0ABU7BIS3_9TELE</name>
<sequence length="172" mass="18704">MTLTNSQTYNTGDYLDVTQAGPTDCFPKLPCFQTAEEPELLRRLAAADLLDSLLLAAARRLLPHAVTAEPVHPPLLSSNPAPALFVQEQLPTLGSAPSPSPPGGVHTQPTAAAYQSHPVFLSTIKLITNFPASPECSLHTHLWDRFTNSSNPIVHFPFLRTDSSRTPNNTYH</sequence>
<organism evidence="1 2">
    <name type="scientific">Ataeniobius toweri</name>
    <dbReference type="NCBI Taxonomy" id="208326"/>
    <lineage>
        <taxon>Eukaryota</taxon>
        <taxon>Metazoa</taxon>
        <taxon>Chordata</taxon>
        <taxon>Craniata</taxon>
        <taxon>Vertebrata</taxon>
        <taxon>Euteleostomi</taxon>
        <taxon>Actinopterygii</taxon>
        <taxon>Neopterygii</taxon>
        <taxon>Teleostei</taxon>
        <taxon>Neoteleostei</taxon>
        <taxon>Acanthomorphata</taxon>
        <taxon>Ovalentaria</taxon>
        <taxon>Atherinomorphae</taxon>
        <taxon>Cyprinodontiformes</taxon>
        <taxon>Goodeidae</taxon>
        <taxon>Ataeniobius</taxon>
    </lineage>
</organism>
<reference evidence="1 2" key="1">
    <citation type="submission" date="2021-07" db="EMBL/GenBank/DDBJ databases">
        <authorList>
            <person name="Palmer J.M."/>
        </authorList>
    </citation>
    <scope>NUCLEOTIDE SEQUENCE [LARGE SCALE GENOMIC DNA]</scope>
    <source>
        <strain evidence="1 2">AT_MEX2019</strain>
        <tissue evidence="1">Muscle</tissue>
    </source>
</reference>